<feature type="domain" description="CHAT" evidence="2">
    <location>
        <begin position="12"/>
        <end position="257"/>
    </location>
</feature>
<reference evidence="3" key="1">
    <citation type="submission" date="2019-02" db="EMBL/GenBank/DDBJ databases">
        <authorList>
            <person name="Gruber-Vodicka R. H."/>
            <person name="Seah K. B. B."/>
        </authorList>
    </citation>
    <scope>NUCLEOTIDE SEQUENCE</scope>
    <source>
        <strain evidence="3">BECK_BZ123</strain>
    </source>
</reference>
<feature type="region of interest" description="Disordered" evidence="1">
    <location>
        <begin position="52"/>
        <end position="76"/>
    </location>
</feature>
<dbReference type="InterPro" id="IPR024983">
    <property type="entry name" value="CHAT_dom"/>
</dbReference>
<organism evidence="3">
    <name type="scientific">Candidatus Kentrum sp. TC</name>
    <dbReference type="NCBI Taxonomy" id="2126339"/>
    <lineage>
        <taxon>Bacteria</taxon>
        <taxon>Pseudomonadati</taxon>
        <taxon>Pseudomonadota</taxon>
        <taxon>Gammaproteobacteria</taxon>
        <taxon>Candidatus Kentrum</taxon>
    </lineage>
</organism>
<protein>
    <submittedName>
        <fullName evidence="3">CHAT domain-containing protein</fullName>
    </submittedName>
</protein>
<dbReference type="Pfam" id="PF12770">
    <property type="entry name" value="CHAT"/>
    <property type="match status" value="1"/>
</dbReference>
<gene>
    <name evidence="3" type="ORF">BECKTC1821D_GA0114238_102717</name>
</gene>
<evidence type="ECO:0000256" key="1">
    <source>
        <dbReference type="SAM" id="MobiDB-lite"/>
    </source>
</evidence>
<proteinExistence type="predicted"/>
<accession>A0A450YWU6</accession>
<dbReference type="EMBL" id="CAADFS010000027">
    <property type="protein sequence ID" value="VFK45996.1"/>
    <property type="molecule type" value="Genomic_DNA"/>
</dbReference>
<evidence type="ECO:0000313" key="3">
    <source>
        <dbReference type="EMBL" id="VFK45996.1"/>
    </source>
</evidence>
<dbReference type="AlphaFoldDB" id="A0A450YWU6"/>
<evidence type="ECO:0000259" key="2">
    <source>
        <dbReference type="Pfam" id="PF12770"/>
    </source>
</evidence>
<sequence length="258" mass="28404">MRCTAWHGTRGAFSRLRSTGPEVEAVAAIYKERTKCPAIICTGTGDYRLKHLQSGADTPPDDRQRAIESPGDGNERDFRCNQALPAPPRVLHLATHGFFLEKSDRTDRPMTLSGLALAGANLGMKGETDPDGEDGILYALEAQNLNLEGTELVVLSACDTGKGEVDYSEGVYGLTRAFRTAGARNILMTLWPLLHDELAKEFMVDFYRNWLSGASGPSGNPTAKTPAEALRETRLAWIESKDERKCSPRYWAPYVLIE</sequence>
<name>A0A450YWU6_9GAMM</name>
<dbReference type="PANTHER" id="PTHR10098">
    <property type="entry name" value="RAPSYN-RELATED"/>
    <property type="match status" value="1"/>
</dbReference>
<dbReference type="PANTHER" id="PTHR10098:SF108">
    <property type="entry name" value="TETRATRICOPEPTIDE REPEAT PROTEIN 28"/>
    <property type="match status" value="1"/>
</dbReference>